<dbReference type="InterPro" id="IPR052929">
    <property type="entry name" value="RNase_H-like_EbsB-rel"/>
</dbReference>
<dbReference type="Proteomes" id="UP000886595">
    <property type="component" value="Unassembled WGS sequence"/>
</dbReference>
<dbReference type="InterPro" id="IPR002156">
    <property type="entry name" value="RNaseH_domain"/>
</dbReference>
<dbReference type="GO" id="GO:0003676">
    <property type="term" value="F:nucleic acid binding"/>
    <property type="evidence" value="ECO:0007669"/>
    <property type="project" value="InterPro"/>
</dbReference>
<dbReference type="SUPFAM" id="SSF53098">
    <property type="entry name" value="Ribonuclease H-like"/>
    <property type="match status" value="1"/>
</dbReference>
<feature type="domain" description="RNase H type-1" evidence="1">
    <location>
        <begin position="129"/>
        <end position="197"/>
    </location>
</feature>
<dbReference type="GO" id="GO:0004523">
    <property type="term" value="F:RNA-DNA hybrid ribonuclease activity"/>
    <property type="evidence" value="ECO:0007669"/>
    <property type="project" value="InterPro"/>
</dbReference>
<name>A0A8X7V562_BRACI</name>
<dbReference type="InterPro" id="IPR044730">
    <property type="entry name" value="RNase_H-like_dom_plant"/>
</dbReference>
<comment type="caution">
    <text evidence="2">The sequence shown here is derived from an EMBL/GenBank/DDBJ whole genome shotgun (WGS) entry which is preliminary data.</text>
</comment>
<evidence type="ECO:0000313" key="3">
    <source>
        <dbReference type="Proteomes" id="UP000886595"/>
    </source>
</evidence>
<reference evidence="2 3" key="1">
    <citation type="submission" date="2020-02" db="EMBL/GenBank/DDBJ databases">
        <authorList>
            <person name="Ma Q."/>
            <person name="Huang Y."/>
            <person name="Song X."/>
            <person name="Pei D."/>
        </authorList>
    </citation>
    <scope>NUCLEOTIDE SEQUENCE [LARGE SCALE GENOMIC DNA]</scope>
    <source>
        <strain evidence="2">Sxm20200214</strain>
        <tissue evidence="2">Leaf</tissue>
    </source>
</reference>
<dbReference type="CDD" id="cd06222">
    <property type="entry name" value="RNase_H_like"/>
    <property type="match status" value="1"/>
</dbReference>
<sequence>MRETASHLFLHCHFATEIWNSAPIQQGSTLSTAPEFTTALKLSRKLNNLPPTGLHFGPLFPWIAWNKWTARNLKNFERRKFNTTKTLMKEISDAREWQNAQTKQLVLQQLQSQPEIYQPNREDIITIHTDAAWRKETLLAGLAWTFSNETGAIILQGTSTEDCVSSALMAEGLAMREALLQAQAHGISNIILKSDSIKEICGFLQDILNLSCDLYC</sequence>
<dbReference type="EMBL" id="JAAMPC010000007">
    <property type="protein sequence ID" value="KAG2303810.1"/>
    <property type="molecule type" value="Genomic_DNA"/>
</dbReference>
<dbReference type="PANTHER" id="PTHR47074:SF49">
    <property type="entry name" value="POLYNUCLEOTIDYL TRANSFERASE, RIBONUCLEASE H-LIKE SUPERFAMILY PROTEIN"/>
    <property type="match status" value="1"/>
</dbReference>
<keyword evidence="3" id="KW-1185">Reference proteome</keyword>
<evidence type="ECO:0000259" key="1">
    <source>
        <dbReference type="Pfam" id="PF13456"/>
    </source>
</evidence>
<proteinExistence type="predicted"/>
<dbReference type="OrthoDB" id="1745633at2759"/>
<dbReference type="Pfam" id="PF13456">
    <property type="entry name" value="RVT_3"/>
    <property type="match status" value="1"/>
</dbReference>
<organism evidence="2 3">
    <name type="scientific">Brassica carinata</name>
    <name type="common">Ethiopian mustard</name>
    <name type="synonym">Abyssinian cabbage</name>
    <dbReference type="NCBI Taxonomy" id="52824"/>
    <lineage>
        <taxon>Eukaryota</taxon>
        <taxon>Viridiplantae</taxon>
        <taxon>Streptophyta</taxon>
        <taxon>Embryophyta</taxon>
        <taxon>Tracheophyta</taxon>
        <taxon>Spermatophyta</taxon>
        <taxon>Magnoliopsida</taxon>
        <taxon>eudicotyledons</taxon>
        <taxon>Gunneridae</taxon>
        <taxon>Pentapetalae</taxon>
        <taxon>rosids</taxon>
        <taxon>malvids</taxon>
        <taxon>Brassicales</taxon>
        <taxon>Brassicaceae</taxon>
        <taxon>Brassiceae</taxon>
        <taxon>Brassica</taxon>
    </lineage>
</organism>
<dbReference type="PANTHER" id="PTHR47074">
    <property type="entry name" value="BNAC02G40300D PROTEIN"/>
    <property type="match status" value="1"/>
</dbReference>
<protein>
    <recommendedName>
        <fullName evidence="1">RNase H type-1 domain-containing protein</fullName>
    </recommendedName>
</protein>
<dbReference type="AlphaFoldDB" id="A0A8X7V562"/>
<dbReference type="InterPro" id="IPR036397">
    <property type="entry name" value="RNaseH_sf"/>
</dbReference>
<accession>A0A8X7V562</accession>
<dbReference type="Gene3D" id="3.30.420.10">
    <property type="entry name" value="Ribonuclease H-like superfamily/Ribonuclease H"/>
    <property type="match status" value="1"/>
</dbReference>
<dbReference type="InterPro" id="IPR012337">
    <property type="entry name" value="RNaseH-like_sf"/>
</dbReference>
<gene>
    <name evidence="2" type="ORF">Bca52824_032461</name>
</gene>
<evidence type="ECO:0000313" key="2">
    <source>
        <dbReference type="EMBL" id="KAG2303810.1"/>
    </source>
</evidence>